<evidence type="ECO:0000256" key="5">
    <source>
        <dbReference type="PROSITE-ProRule" id="PRU01248"/>
    </source>
</evidence>
<dbReference type="InterPro" id="IPR050090">
    <property type="entry name" value="Tyrosine_recombinase_XerCD"/>
</dbReference>
<dbReference type="Pfam" id="PF02899">
    <property type="entry name" value="Phage_int_SAM_1"/>
    <property type="match status" value="1"/>
</dbReference>
<keyword evidence="9" id="KW-1185">Reference proteome</keyword>
<evidence type="ECO:0000259" key="7">
    <source>
        <dbReference type="PROSITE" id="PS51900"/>
    </source>
</evidence>
<reference evidence="8" key="1">
    <citation type="submission" date="2022-03" db="EMBL/GenBank/DDBJ databases">
        <title>Streptomyces 7R015 and 7R016 isolated from Barleria lupulina in Thailand.</title>
        <authorList>
            <person name="Kanchanasin P."/>
            <person name="Phongsopitanun W."/>
            <person name="Tanasupawat S."/>
        </authorList>
    </citation>
    <scope>NUCLEOTIDE SEQUENCE</scope>
    <source>
        <strain evidence="8">7R015</strain>
    </source>
</reference>
<comment type="similarity">
    <text evidence="1">Belongs to the 'phage' integrase family.</text>
</comment>
<dbReference type="PROSITE" id="PS51900">
    <property type="entry name" value="CB"/>
    <property type="match status" value="1"/>
</dbReference>
<organism evidence="8 9">
    <name type="scientific">Streptomyces cylindrosporus</name>
    <dbReference type="NCBI Taxonomy" id="2927583"/>
    <lineage>
        <taxon>Bacteria</taxon>
        <taxon>Bacillati</taxon>
        <taxon>Actinomycetota</taxon>
        <taxon>Actinomycetes</taxon>
        <taxon>Kitasatosporales</taxon>
        <taxon>Streptomycetaceae</taxon>
        <taxon>Streptomyces</taxon>
    </lineage>
</organism>
<dbReference type="Gene3D" id="1.10.150.130">
    <property type="match status" value="1"/>
</dbReference>
<dbReference type="PROSITE" id="PS51898">
    <property type="entry name" value="TYR_RECOMBINASE"/>
    <property type="match status" value="1"/>
</dbReference>
<evidence type="ECO:0000256" key="1">
    <source>
        <dbReference type="ARBA" id="ARBA00008857"/>
    </source>
</evidence>
<dbReference type="PANTHER" id="PTHR30349">
    <property type="entry name" value="PHAGE INTEGRASE-RELATED"/>
    <property type="match status" value="1"/>
</dbReference>
<dbReference type="CDD" id="cd00397">
    <property type="entry name" value="DNA_BRE_C"/>
    <property type="match status" value="1"/>
</dbReference>
<dbReference type="InterPro" id="IPR004107">
    <property type="entry name" value="Integrase_SAM-like_N"/>
</dbReference>
<protein>
    <submittedName>
        <fullName evidence="8">Tyrosine-type recombinase/integrase</fullName>
    </submittedName>
</protein>
<keyword evidence="2" id="KW-0229">DNA integration</keyword>
<dbReference type="InterPro" id="IPR011010">
    <property type="entry name" value="DNA_brk_join_enz"/>
</dbReference>
<evidence type="ECO:0000256" key="4">
    <source>
        <dbReference type="ARBA" id="ARBA00023172"/>
    </source>
</evidence>
<feature type="domain" description="Core-binding (CB)" evidence="7">
    <location>
        <begin position="57"/>
        <end position="143"/>
    </location>
</feature>
<dbReference type="InterPro" id="IPR010998">
    <property type="entry name" value="Integrase_recombinase_N"/>
</dbReference>
<feature type="domain" description="Tyr recombinase" evidence="6">
    <location>
        <begin position="169"/>
        <end position="344"/>
    </location>
</feature>
<dbReference type="Pfam" id="PF00589">
    <property type="entry name" value="Phage_integrase"/>
    <property type="match status" value="1"/>
</dbReference>
<comment type="caution">
    <text evidence="8">The sequence shown here is derived from an EMBL/GenBank/DDBJ whole genome shotgun (WGS) entry which is preliminary data.</text>
</comment>
<dbReference type="PANTHER" id="PTHR30349:SF41">
    <property type="entry name" value="INTEGRASE_RECOMBINASE PROTEIN MJ0367-RELATED"/>
    <property type="match status" value="1"/>
</dbReference>
<dbReference type="Gene3D" id="1.10.443.10">
    <property type="entry name" value="Intergrase catalytic core"/>
    <property type="match status" value="1"/>
</dbReference>
<evidence type="ECO:0000259" key="6">
    <source>
        <dbReference type="PROSITE" id="PS51898"/>
    </source>
</evidence>
<gene>
    <name evidence="8" type="ORF">MQP27_49855</name>
</gene>
<keyword evidence="3 5" id="KW-0238">DNA-binding</keyword>
<proteinExistence type="inferred from homology"/>
<accession>A0ABS9YPL0</accession>
<keyword evidence="4" id="KW-0233">DNA recombination</keyword>
<evidence type="ECO:0000313" key="9">
    <source>
        <dbReference type="Proteomes" id="UP001165269"/>
    </source>
</evidence>
<sequence length="359" mass="40177">MSTEIEHRSGNTLDRSVEQQLLHLRDVLGQVAPRDPRTRRLGPRCWRLELLAEACAPETFRHVVSWLSSTLVSSVASKQAYADDIRNWAAFLQQEEGIAQFALEDVTPFTVRSYRQHAEERKSSPRTIKRRMDSLSSLFTFTGWATGQPILNPVTKFDKPKIDPNDYTTATPVLEVPEFQAVVTAAATPREALVPVLIYTLAGRVSECCSAGLHSLQNEGGQRKLDLRRKGGKGRVFTLPPRLCELLDAATAGRTSGALLLDDQDRAMDRHAIDRMLNRLGQAAGVLPGREVTPHVLRASKLTHMHDEGVPLEDIQQYADHAHIQTTLRYIRQRDDEALKAKHAAAAVKVYDHLVDRFV</sequence>
<dbReference type="Proteomes" id="UP001165269">
    <property type="component" value="Unassembled WGS sequence"/>
</dbReference>
<dbReference type="InterPro" id="IPR002104">
    <property type="entry name" value="Integrase_catalytic"/>
</dbReference>
<name>A0ABS9YPL0_9ACTN</name>
<dbReference type="EMBL" id="JALDAY010000024">
    <property type="protein sequence ID" value="MCI3279198.1"/>
    <property type="molecule type" value="Genomic_DNA"/>
</dbReference>
<dbReference type="RefSeq" id="WP_242778982.1">
    <property type="nucleotide sequence ID" value="NZ_JALDAY010000024.1"/>
</dbReference>
<evidence type="ECO:0000256" key="3">
    <source>
        <dbReference type="ARBA" id="ARBA00023125"/>
    </source>
</evidence>
<evidence type="ECO:0000256" key="2">
    <source>
        <dbReference type="ARBA" id="ARBA00022908"/>
    </source>
</evidence>
<dbReference type="InterPro" id="IPR044068">
    <property type="entry name" value="CB"/>
</dbReference>
<evidence type="ECO:0000313" key="8">
    <source>
        <dbReference type="EMBL" id="MCI3279198.1"/>
    </source>
</evidence>
<dbReference type="InterPro" id="IPR013762">
    <property type="entry name" value="Integrase-like_cat_sf"/>
</dbReference>
<dbReference type="SUPFAM" id="SSF56349">
    <property type="entry name" value="DNA breaking-rejoining enzymes"/>
    <property type="match status" value="1"/>
</dbReference>